<dbReference type="SMART" id="SM00209">
    <property type="entry name" value="TSP1"/>
    <property type="match status" value="2"/>
</dbReference>
<comment type="caution">
    <text evidence="7">Lacks conserved residue(s) required for the propagation of feature annotation.</text>
</comment>
<keyword evidence="8" id="KW-0812">Transmembrane</keyword>
<comment type="caution">
    <text evidence="10">The sequence shown here is derived from an EMBL/GenBank/DDBJ whole genome shotgun (WGS) entry which is preliminary data.</text>
</comment>
<gene>
    <name evidence="10" type="ORF">SNE40_001365</name>
</gene>
<feature type="transmembrane region" description="Helical" evidence="8">
    <location>
        <begin position="208"/>
        <end position="225"/>
    </location>
</feature>
<dbReference type="InterPro" id="IPR036383">
    <property type="entry name" value="TSP1_rpt_sf"/>
</dbReference>
<dbReference type="CDD" id="cd00112">
    <property type="entry name" value="LDLa"/>
    <property type="match status" value="1"/>
</dbReference>
<keyword evidence="2" id="KW-0964">Secreted</keyword>
<dbReference type="InterPro" id="IPR052065">
    <property type="entry name" value="Compl_asym_regulator"/>
</dbReference>
<keyword evidence="8" id="KW-1133">Transmembrane helix</keyword>
<dbReference type="InterPro" id="IPR023415">
    <property type="entry name" value="LDLR_class-A_CS"/>
</dbReference>
<sequence>MNCVISGCLAVLFTESLLINLCLAGSWSEWGAFSGCSKTCGDGLITRKSTWVPSEGETPLDKPATMTDKYPCNLGKCPVDGKWSGWGAWSACTEACGGGNKKRERTCSNPEPVAGGEPCEGLNWEEEECNKVSCPPLPSNFNITKCNAQYFMCDSKKMCVPKSEECNKVVQCHDGSDEKYCYRIHVVDGNGGRYETVKGRSGSSQNEVMSVLLGILSLACLMFVLH</sequence>
<organism evidence="10 11">
    <name type="scientific">Patella caerulea</name>
    <name type="common">Rayed Mediterranean limpet</name>
    <dbReference type="NCBI Taxonomy" id="87958"/>
    <lineage>
        <taxon>Eukaryota</taxon>
        <taxon>Metazoa</taxon>
        <taxon>Spiralia</taxon>
        <taxon>Lophotrochozoa</taxon>
        <taxon>Mollusca</taxon>
        <taxon>Gastropoda</taxon>
        <taxon>Patellogastropoda</taxon>
        <taxon>Patelloidea</taxon>
        <taxon>Patellidae</taxon>
        <taxon>Patella</taxon>
    </lineage>
</organism>
<dbReference type="PROSITE" id="PS50068">
    <property type="entry name" value="LDLRA_2"/>
    <property type="match status" value="1"/>
</dbReference>
<protein>
    <recommendedName>
        <fullName evidence="12">Hemicentin-1</fullName>
    </recommendedName>
</protein>
<keyword evidence="4 9" id="KW-0732">Signal</keyword>
<dbReference type="EMBL" id="JAZGQO010000001">
    <property type="protein sequence ID" value="KAK6196070.1"/>
    <property type="molecule type" value="Genomic_DNA"/>
</dbReference>
<dbReference type="PROSITE" id="PS01209">
    <property type="entry name" value="LDLRA_1"/>
    <property type="match status" value="1"/>
</dbReference>
<evidence type="ECO:0000256" key="3">
    <source>
        <dbReference type="ARBA" id="ARBA00022536"/>
    </source>
</evidence>
<dbReference type="SUPFAM" id="SSF57424">
    <property type="entry name" value="LDL receptor-like module"/>
    <property type="match status" value="1"/>
</dbReference>
<feature type="disulfide bond" evidence="7">
    <location>
        <begin position="166"/>
        <end position="181"/>
    </location>
</feature>
<dbReference type="PRINTS" id="PR01705">
    <property type="entry name" value="TSP1REPEAT"/>
</dbReference>
<evidence type="ECO:0000256" key="8">
    <source>
        <dbReference type="SAM" id="Phobius"/>
    </source>
</evidence>
<proteinExistence type="predicted"/>
<dbReference type="Pfam" id="PF00057">
    <property type="entry name" value="Ldl_recept_a"/>
    <property type="match status" value="1"/>
</dbReference>
<evidence type="ECO:0008006" key="12">
    <source>
        <dbReference type="Google" id="ProtNLM"/>
    </source>
</evidence>
<evidence type="ECO:0000256" key="1">
    <source>
        <dbReference type="ARBA" id="ARBA00004613"/>
    </source>
</evidence>
<keyword evidence="11" id="KW-1185">Reference proteome</keyword>
<reference evidence="10 11" key="1">
    <citation type="submission" date="2024-01" db="EMBL/GenBank/DDBJ databases">
        <title>The genome of the rayed Mediterranean limpet Patella caerulea (Linnaeus, 1758).</title>
        <authorList>
            <person name="Anh-Thu Weber A."/>
            <person name="Halstead-Nussloch G."/>
        </authorList>
    </citation>
    <scope>NUCLEOTIDE SEQUENCE [LARGE SCALE GENOMIC DNA]</scope>
    <source>
        <strain evidence="10">AATW-2023a</strain>
        <tissue evidence="10">Whole specimen</tissue>
    </source>
</reference>
<evidence type="ECO:0000313" key="11">
    <source>
        <dbReference type="Proteomes" id="UP001347796"/>
    </source>
</evidence>
<evidence type="ECO:0000256" key="7">
    <source>
        <dbReference type="PROSITE-ProRule" id="PRU00124"/>
    </source>
</evidence>
<dbReference type="PANTHER" id="PTHR22906">
    <property type="entry name" value="PROPERDIN"/>
    <property type="match status" value="1"/>
</dbReference>
<accession>A0AAN8KFT4</accession>
<dbReference type="FunFam" id="2.20.100.10:FF:000001">
    <property type="entry name" value="semaphorin-5A isoform X1"/>
    <property type="match status" value="1"/>
</dbReference>
<evidence type="ECO:0000256" key="9">
    <source>
        <dbReference type="SAM" id="SignalP"/>
    </source>
</evidence>
<dbReference type="Proteomes" id="UP001347796">
    <property type="component" value="Unassembled WGS sequence"/>
</dbReference>
<dbReference type="PROSITE" id="PS50092">
    <property type="entry name" value="TSP1"/>
    <property type="match status" value="2"/>
</dbReference>
<dbReference type="Pfam" id="PF00090">
    <property type="entry name" value="TSP_1"/>
    <property type="match status" value="2"/>
</dbReference>
<evidence type="ECO:0000256" key="6">
    <source>
        <dbReference type="ARBA" id="ARBA00023157"/>
    </source>
</evidence>
<name>A0AAN8KFT4_PATCE</name>
<dbReference type="PANTHER" id="PTHR22906:SF43">
    <property type="entry name" value="PROPERDIN"/>
    <property type="match status" value="1"/>
</dbReference>
<evidence type="ECO:0000313" key="10">
    <source>
        <dbReference type="EMBL" id="KAK6196070.1"/>
    </source>
</evidence>
<dbReference type="AlphaFoldDB" id="A0AAN8KFT4"/>
<evidence type="ECO:0000256" key="4">
    <source>
        <dbReference type="ARBA" id="ARBA00022729"/>
    </source>
</evidence>
<comment type="subcellular location">
    <subcellularLocation>
        <location evidence="1">Secreted</location>
    </subcellularLocation>
</comment>
<dbReference type="InterPro" id="IPR002172">
    <property type="entry name" value="LDrepeatLR_classA_rpt"/>
</dbReference>
<dbReference type="Gene3D" id="4.10.400.10">
    <property type="entry name" value="Low-density Lipoprotein Receptor"/>
    <property type="match status" value="1"/>
</dbReference>
<dbReference type="InterPro" id="IPR036055">
    <property type="entry name" value="LDL_receptor-like_sf"/>
</dbReference>
<keyword evidence="8" id="KW-0472">Membrane</keyword>
<feature type="chain" id="PRO_5042816750" description="Hemicentin-1" evidence="9">
    <location>
        <begin position="25"/>
        <end position="226"/>
    </location>
</feature>
<evidence type="ECO:0000256" key="5">
    <source>
        <dbReference type="ARBA" id="ARBA00022737"/>
    </source>
</evidence>
<dbReference type="InterPro" id="IPR000884">
    <property type="entry name" value="TSP1_rpt"/>
</dbReference>
<dbReference type="SUPFAM" id="SSF82895">
    <property type="entry name" value="TSP-1 type 1 repeat"/>
    <property type="match status" value="2"/>
</dbReference>
<keyword evidence="5" id="KW-0677">Repeat</keyword>
<keyword evidence="6 7" id="KW-1015">Disulfide bond</keyword>
<dbReference type="SMART" id="SM00192">
    <property type="entry name" value="LDLa"/>
    <property type="match status" value="1"/>
</dbReference>
<feature type="signal peptide" evidence="9">
    <location>
        <begin position="1"/>
        <end position="24"/>
    </location>
</feature>
<evidence type="ECO:0000256" key="2">
    <source>
        <dbReference type="ARBA" id="ARBA00022525"/>
    </source>
</evidence>
<keyword evidence="3" id="KW-0245">EGF-like domain</keyword>
<dbReference type="Gene3D" id="2.20.100.10">
    <property type="entry name" value="Thrombospondin type-1 (TSP1) repeat"/>
    <property type="match status" value="2"/>
</dbReference>